<feature type="region of interest" description="Disordered" evidence="1">
    <location>
        <begin position="111"/>
        <end position="148"/>
    </location>
</feature>
<comment type="caution">
    <text evidence="2">The sequence shown here is derived from an EMBL/GenBank/DDBJ whole genome shotgun (WGS) entry which is preliminary data.</text>
</comment>
<dbReference type="Proteomes" id="UP000886998">
    <property type="component" value="Unassembled WGS sequence"/>
</dbReference>
<feature type="compositionally biased region" description="Basic and acidic residues" evidence="1">
    <location>
        <begin position="120"/>
        <end position="144"/>
    </location>
</feature>
<evidence type="ECO:0000313" key="2">
    <source>
        <dbReference type="EMBL" id="GFY42732.1"/>
    </source>
</evidence>
<proteinExistence type="predicted"/>
<gene>
    <name evidence="2" type="ORF">TNIN_6941</name>
</gene>
<dbReference type="OrthoDB" id="10564879at2759"/>
<feature type="region of interest" description="Disordered" evidence="1">
    <location>
        <begin position="176"/>
        <end position="197"/>
    </location>
</feature>
<reference evidence="2" key="1">
    <citation type="submission" date="2020-08" db="EMBL/GenBank/DDBJ databases">
        <title>Multicomponent nature underlies the extraordinary mechanical properties of spider dragline silk.</title>
        <authorList>
            <person name="Kono N."/>
            <person name="Nakamura H."/>
            <person name="Mori M."/>
            <person name="Yoshida Y."/>
            <person name="Ohtoshi R."/>
            <person name="Malay A.D."/>
            <person name="Moran D.A.P."/>
            <person name="Tomita M."/>
            <person name="Numata K."/>
            <person name="Arakawa K."/>
        </authorList>
    </citation>
    <scope>NUCLEOTIDE SEQUENCE</scope>
</reference>
<name>A0A8X6WY60_9ARAC</name>
<evidence type="ECO:0000256" key="1">
    <source>
        <dbReference type="SAM" id="MobiDB-lite"/>
    </source>
</evidence>
<organism evidence="2 3">
    <name type="scientific">Trichonephila inaurata madagascariensis</name>
    <dbReference type="NCBI Taxonomy" id="2747483"/>
    <lineage>
        <taxon>Eukaryota</taxon>
        <taxon>Metazoa</taxon>
        <taxon>Ecdysozoa</taxon>
        <taxon>Arthropoda</taxon>
        <taxon>Chelicerata</taxon>
        <taxon>Arachnida</taxon>
        <taxon>Araneae</taxon>
        <taxon>Araneomorphae</taxon>
        <taxon>Entelegynae</taxon>
        <taxon>Araneoidea</taxon>
        <taxon>Nephilidae</taxon>
        <taxon>Trichonephila</taxon>
        <taxon>Trichonephila inaurata</taxon>
    </lineage>
</organism>
<evidence type="ECO:0000313" key="3">
    <source>
        <dbReference type="Proteomes" id="UP000886998"/>
    </source>
</evidence>
<sequence>MSVFTAEISEIPEERMVESPRGPDFDTITPEQVCQNLTLLWELARFKEAKLNYIKPKLAIQERTPIFEKEKVDNFLRDRARLEMELQTQYGEIALISCPILTCKNHYPHGNSTNINSNLKDNRKNSKNNDKTKQIKRAGQEKFKLPKKAARTMKDIPLEQVICTTKNKFAVLKVEQDSREEISDPPPIQAKPIMCSG</sequence>
<dbReference type="AlphaFoldDB" id="A0A8X6WY60"/>
<dbReference type="EMBL" id="BMAV01003284">
    <property type="protein sequence ID" value="GFY42732.1"/>
    <property type="molecule type" value="Genomic_DNA"/>
</dbReference>
<protein>
    <submittedName>
        <fullName evidence="2">Uncharacterized protein</fullName>
    </submittedName>
</protein>
<accession>A0A8X6WY60</accession>
<keyword evidence="3" id="KW-1185">Reference proteome</keyword>